<organism evidence="2 3">
    <name type="scientific">Portunus trituberculatus</name>
    <name type="common">Swimming crab</name>
    <name type="synonym">Neptunus trituberculatus</name>
    <dbReference type="NCBI Taxonomy" id="210409"/>
    <lineage>
        <taxon>Eukaryota</taxon>
        <taxon>Metazoa</taxon>
        <taxon>Ecdysozoa</taxon>
        <taxon>Arthropoda</taxon>
        <taxon>Crustacea</taxon>
        <taxon>Multicrustacea</taxon>
        <taxon>Malacostraca</taxon>
        <taxon>Eumalacostraca</taxon>
        <taxon>Eucarida</taxon>
        <taxon>Decapoda</taxon>
        <taxon>Pleocyemata</taxon>
        <taxon>Brachyura</taxon>
        <taxon>Eubrachyura</taxon>
        <taxon>Portunoidea</taxon>
        <taxon>Portunidae</taxon>
        <taxon>Portuninae</taxon>
        <taxon>Portunus</taxon>
    </lineage>
</organism>
<feature type="region of interest" description="Disordered" evidence="1">
    <location>
        <begin position="160"/>
        <end position="209"/>
    </location>
</feature>
<protein>
    <submittedName>
        <fullName evidence="2">Uncharacterized protein</fullName>
    </submittedName>
</protein>
<sequence>MRWTEMLPPHVVDLEVRSSTKQTREQVVKLEKLLMEHEDVFSRDAQDLGCTLLLCGGDAQHAVGDRGWRYNPCKKRGITLKLQSYWKHGKTRIPFWNNFRPSLTSWVMAQVGGRALSTSTGCGLLWRMDTSRACQTVSLGRLGRVTYACEHESCNIDRQGTESGRRWVQNQHRNIKDWRRRSSGQKPASTNKLGIGDIRNTPVAKRTPA</sequence>
<reference evidence="2 3" key="1">
    <citation type="submission" date="2019-05" db="EMBL/GenBank/DDBJ databases">
        <title>Another draft genome of Portunus trituberculatus and its Hox gene families provides insights of decapod evolution.</title>
        <authorList>
            <person name="Jeong J.-H."/>
            <person name="Song I."/>
            <person name="Kim S."/>
            <person name="Choi T."/>
            <person name="Kim D."/>
            <person name="Ryu S."/>
            <person name="Kim W."/>
        </authorList>
    </citation>
    <scope>NUCLEOTIDE SEQUENCE [LARGE SCALE GENOMIC DNA]</scope>
    <source>
        <tissue evidence="2">Muscle</tissue>
    </source>
</reference>
<dbReference type="Proteomes" id="UP000324222">
    <property type="component" value="Unassembled WGS sequence"/>
</dbReference>
<name>A0A5B7GG24_PORTR</name>
<accession>A0A5B7GG24</accession>
<proteinExistence type="predicted"/>
<dbReference type="AlphaFoldDB" id="A0A5B7GG24"/>
<gene>
    <name evidence="2" type="ORF">E2C01_049443</name>
</gene>
<dbReference type="EMBL" id="VSRR010013238">
    <property type="protein sequence ID" value="MPC55504.1"/>
    <property type="molecule type" value="Genomic_DNA"/>
</dbReference>
<evidence type="ECO:0000313" key="3">
    <source>
        <dbReference type="Proteomes" id="UP000324222"/>
    </source>
</evidence>
<evidence type="ECO:0000313" key="2">
    <source>
        <dbReference type="EMBL" id="MPC55504.1"/>
    </source>
</evidence>
<keyword evidence="3" id="KW-1185">Reference proteome</keyword>
<comment type="caution">
    <text evidence="2">The sequence shown here is derived from an EMBL/GenBank/DDBJ whole genome shotgun (WGS) entry which is preliminary data.</text>
</comment>
<evidence type="ECO:0000256" key="1">
    <source>
        <dbReference type="SAM" id="MobiDB-lite"/>
    </source>
</evidence>